<gene>
    <name evidence="2" type="ORF">DY000_02032072</name>
</gene>
<comment type="caution">
    <text evidence="2">The sequence shown here is derived from an EMBL/GenBank/DDBJ whole genome shotgun (WGS) entry which is preliminary data.</text>
</comment>
<dbReference type="EMBL" id="QGKV02000649">
    <property type="protein sequence ID" value="KAF3581453.1"/>
    <property type="molecule type" value="Genomic_DNA"/>
</dbReference>
<accession>A0ABQ7DTN4</accession>
<evidence type="ECO:0000256" key="1">
    <source>
        <dbReference type="SAM" id="Phobius"/>
    </source>
</evidence>
<keyword evidence="1" id="KW-1133">Transmembrane helix</keyword>
<sequence>MLRDDFFYARIPIFYCPKEKPYLRHTYLLSNFLVGAIGNSCRLIFLLIIGDISQHPGFIIWLWSSVSRGEDPLIYSEVDEEEDDYSDCEGRYVAAKTPVFWDMDALVNEGFGDTVTIYAYGDMDQIDGLESFGIMPRYFSAGDMSGHGEFIFTTHALSCNEGSYHFLIAQPDGFEEQLRTESKEK</sequence>
<protein>
    <submittedName>
        <fullName evidence="2">Uncharacterized protein</fullName>
    </submittedName>
</protein>
<dbReference type="Proteomes" id="UP000266723">
    <property type="component" value="Unassembled WGS sequence"/>
</dbReference>
<organism evidence="2 3">
    <name type="scientific">Brassica cretica</name>
    <name type="common">Mustard</name>
    <dbReference type="NCBI Taxonomy" id="69181"/>
    <lineage>
        <taxon>Eukaryota</taxon>
        <taxon>Viridiplantae</taxon>
        <taxon>Streptophyta</taxon>
        <taxon>Embryophyta</taxon>
        <taxon>Tracheophyta</taxon>
        <taxon>Spermatophyta</taxon>
        <taxon>Magnoliopsida</taxon>
        <taxon>eudicotyledons</taxon>
        <taxon>Gunneridae</taxon>
        <taxon>Pentapetalae</taxon>
        <taxon>rosids</taxon>
        <taxon>malvids</taxon>
        <taxon>Brassicales</taxon>
        <taxon>Brassicaceae</taxon>
        <taxon>Brassiceae</taxon>
        <taxon>Brassica</taxon>
    </lineage>
</organism>
<keyword evidence="1" id="KW-0472">Membrane</keyword>
<keyword evidence="3" id="KW-1185">Reference proteome</keyword>
<proteinExistence type="predicted"/>
<reference evidence="2 3" key="1">
    <citation type="journal article" date="2020" name="BMC Genomics">
        <title>Intraspecific diversification of the crop wild relative Brassica cretica Lam. using demographic model selection.</title>
        <authorList>
            <person name="Kioukis A."/>
            <person name="Michalopoulou V.A."/>
            <person name="Briers L."/>
            <person name="Pirintsos S."/>
            <person name="Studholme D.J."/>
            <person name="Pavlidis P."/>
            <person name="Sarris P.F."/>
        </authorList>
    </citation>
    <scope>NUCLEOTIDE SEQUENCE [LARGE SCALE GENOMIC DNA]</scope>
    <source>
        <strain evidence="3">cv. PFS-1207/04</strain>
    </source>
</reference>
<evidence type="ECO:0000313" key="2">
    <source>
        <dbReference type="EMBL" id="KAF3581453.1"/>
    </source>
</evidence>
<name>A0ABQ7DTN4_BRACR</name>
<feature type="transmembrane region" description="Helical" evidence="1">
    <location>
        <begin position="27"/>
        <end position="49"/>
    </location>
</feature>
<evidence type="ECO:0000313" key="3">
    <source>
        <dbReference type="Proteomes" id="UP000266723"/>
    </source>
</evidence>
<keyword evidence="1" id="KW-0812">Transmembrane</keyword>